<accession>A0A5S4GTI8</accession>
<protein>
    <submittedName>
        <fullName evidence="2">Uncharacterized protein</fullName>
    </submittedName>
</protein>
<feature type="transmembrane region" description="Helical" evidence="1">
    <location>
        <begin position="46"/>
        <end position="66"/>
    </location>
</feature>
<comment type="caution">
    <text evidence="2">The sequence shown here is derived from an EMBL/GenBank/DDBJ whole genome shotgun (WGS) entry which is preliminary data.</text>
</comment>
<organism evidence="2 3">
    <name type="scientific">Nonomuraea zeae</name>
    <dbReference type="NCBI Taxonomy" id="1642303"/>
    <lineage>
        <taxon>Bacteria</taxon>
        <taxon>Bacillati</taxon>
        <taxon>Actinomycetota</taxon>
        <taxon>Actinomycetes</taxon>
        <taxon>Streptosporangiales</taxon>
        <taxon>Streptosporangiaceae</taxon>
        <taxon>Nonomuraea</taxon>
    </lineage>
</organism>
<sequence length="298" mass="32060">MNETELLRRMRSQVPLHDPDELALAIGWRPEEPPSRSRPRVVLRRLLVGAPVTAVLVAVALAVTALPPGNATSYANAAIDVRQEGGEWVARIKDPLADYQKYAEAFGAVGLNVELQLVPASPTRVGDLVLAAGTPPSGEFGGGLEPEGCRAGQPGCHLTFRVPVGFEGRVRAQLGRPAAHGERYQAAAHATDAGEMLEGVQVEDRSVRQVLGEIRRRGLEVVFQQVRADPGNPEINFIDGKKGLFHLSYEPVAPDAVGRDWLVWAAEPQSEGVIRLLVTPEPLRPSTPTPGETSAPRD</sequence>
<reference evidence="2 3" key="1">
    <citation type="submission" date="2019-05" db="EMBL/GenBank/DDBJ databases">
        <title>Draft genome sequence of Nonomuraea zeae DSM 100528.</title>
        <authorList>
            <person name="Saricaoglu S."/>
            <person name="Isik K."/>
        </authorList>
    </citation>
    <scope>NUCLEOTIDE SEQUENCE [LARGE SCALE GENOMIC DNA]</scope>
    <source>
        <strain evidence="2 3">DSM 100528</strain>
    </source>
</reference>
<name>A0A5S4GTI8_9ACTN</name>
<proteinExistence type="predicted"/>
<dbReference type="OrthoDB" id="3826074at2"/>
<dbReference type="EMBL" id="VCKX01000026">
    <property type="protein sequence ID" value="TMR36236.1"/>
    <property type="molecule type" value="Genomic_DNA"/>
</dbReference>
<dbReference type="Proteomes" id="UP000306628">
    <property type="component" value="Unassembled WGS sequence"/>
</dbReference>
<gene>
    <name evidence="2" type="ORF">ETD85_11565</name>
</gene>
<keyword evidence="1" id="KW-0812">Transmembrane</keyword>
<evidence type="ECO:0000313" key="2">
    <source>
        <dbReference type="EMBL" id="TMR36236.1"/>
    </source>
</evidence>
<evidence type="ECO:0000256" key="1">
    <source>
        <dbReference type="SAM" id="Phobius"/>
    </source>
</evidence>
<dbReference type="RefSeq" id="WP_138689651.1">
    <property type="nucleotide sequence ID" value="NZ_JBHSAZ010000026.1"/>
</dbReference>
<evidence type="ECO:0000313" key="3">
    <source>
        <dbReference type="Proteomes" id="UP000306628"/>
    </source>
</evidence>
<keyword evidence="1" id="KW-1133">Transmembrane helix</keyword>
<keyword evidence="3" id="KW-1185">Reference proteome</keyword>
<dbReference type="AlphaFoldDB" id="A0A5S4GTI8"/>
<keyword evidence="1" id="KW-0472">Membrane</keyword>